<dbReference type="InterPro" id="IPR014017">
    <property type="entry name" value="DNA_helicase_UvrD-like_C"/>
</dbReference>
<evidence type="ECO:0000256" key="3">
    <source>
        <dbReference type="ARBA" id="ARBA00022806"/>
    </source>
</evidence>
<dbReference type="GO" id="GO:0003677">
    <property type="term" value="F:DNA binding"/>
    <property type="evidence" value="ECO:0007669"/>
    <property type="project" value="InterPro"/>
</dbReference>
<dbReference type="Proteomes" id="UP000229896">
    <property type="component" value="Unassembled WGS sequence"/>
</dbReference>
<evidence type="ECO:0000256" key="2">
    <source>
        <dbReference type="ARBA" id="ARBA00022801"/>
    </source>
</evidence>
<proteinExistence type="predicted"/>
<keyword evidence="1" id="KW-0547">Nucleotide-binding</keyword>
<sequence length="110" mass="12538">LEKVALYQDSDDYDLKSDVVTLMTLHSSKGLEFPTVFIIGMEEGLLPHSRSLLEEGEIEEERRLCYVGITRAQKKLYLIFASGRIYFGNPVANLPSRFLEEIPDDVKSEI</sequence>
<dbReference type="Gene3D" id="3.40.50.300">
    <property type="entry name" value="P-loop containing nucleotide triphosphate hydrolases"/>
    <property type="match status" value="1"/>
</dbReference>
<protein>
    <submittedName>
        <fullName evidence="6">ATP-dependent DNA helicase PcrA</fullName>
    </submittedName>
</protein>
<feature type="non-terminal residue" evidence="6">
    <location>
        <position position="1"/>
    </location>
</feature>
<evidence type="ECO:0000259" key="5">
    <source>
        <dbReference type="Pfam" id="PF13361"/>
    </source>
</evidence>
<comment type="caution">
    <text evidence="6">The sequence shown here is derived from an EMBL/GenBank/DDBJ whole genome shotgun (WGS) entry which is preliminary data.</text>
</comment>
<evidence type="ECO:0000313" key="7">
    <source>
        <dbReference type="Proteomes" id="UP000229896"/>
    </source>
</evidence>
<evidence type="ECO:0000313" key="6">
    <source>
        <dbReference type="EMBL" id="PIU24194.1"/>
    </source>
</evidence>
<accession>A0A2M6YBZ3</accession>
<dbReference type="EMBL" id="PEXI01000074">
    <property type="protein sequence ID" value="PIU24194.1"/>
    <property type="molecule type" value="Genomic_DNA"/>
</dbReference>
<dbReference type="GO" id="GO:0043138">
    <property type="term" value="F:3'-5' DNA helicase activity"/>
    <property type="evidence" value="ECO:0007669"/>
    <property type="project" value="TreeGrafter"/>
</dbReference>
<dbReference type="GO" id="GO:0033202">
    <property type="term" value="C:DNA helicase complex"/>
    <property type="evidence" value="ECO:0007669"/>
    <property type="project" value="TreeGrafter"/>
</dbReference>
<dbReference type="GO" id="GO:0016787">
    <property type="term" value="F:hydrolase activity"/>
    <property type="evidence" value="ECO:0007669"/>
    <property type="project" value="UniProtKB-KW"/>
</dbReference>
<organism evidence="6 7">
    <name type="scientific">Candidatus Berkelbacteria bacterium CG08_land_8_20_14_0_20_39_8</name>
    <dbReference type="NCBI Taxonomy" id="1974511"/>
    <lineage>
        <taxon>Bacteria</taxon>
        <taxon>Candidatus Berkelbacteria</taxon>
    </lineage>
</organism>
<name>A0A2M6YBZ3_9BACT</name>
<reference evidence="7" key="1">
    <citation type="submission" date="2017-09" db="EMBL/GenBank/DDBJ databases">
        <title>Depth-based differentiation of microbial function through sediment-hosted aquifers and enrichment of novel symbionts in the deep terrestrial subsurface.</title>
        <authorList>
            <person name="Probst A.J."/>
            <person name="Ladd B."/>
            <person name="Jarett J.K."/>
            <person name="Geller-Mcgrath D.E."/>
            <person name="Sieber C.M.K."/>
            <person name="Emerson J.B."/>
            <person name="Anantharaman K."/>
            <person name="Thomas B.C."/>
            <person name="Malmstrom R."/>
            <person name="Stieglmeier M."/>
            <person name="Klingl A."/>
            <person name="Woyke T."/>
            <person name="Ryan C.M."/>
            <person name="Banfield J.F."/>
        </authorList>
    </citation>
    <scope>NUCLEOTIDE SEQUENCE [LARGE SCALE GENOMIC DNA]</scope>
</reference>
<keyword evidence="2" id="KW-0378">Hydrolase</keyword>
<dbReference type="Pfam" id="PF13361">
    <property type="entry name" value="UvrD_C"/>
    <property type="match status" value="1"/>
</dbReference>
<evidence type="ECO:0000256" key="1">
    <source>
        <dbReference type="ARBA" id="ARBA00022741"/>
    </source>
</evidence>
<keyword evidence="3 6" id="KW-0347">Helicase</keyword>
<dbReference type="PANTHER" id="PTHR11070:SF2">
    <property type="entry name" value="ATP-DEPENDENT DNA HELICASE SRS2"/>
    <property type="match status" value="1"/>
</dbReference>
<dbReference type="GO" id="GO:0005524">
    <property type="term" value="F:ATP binding"/>
    <property type="evidence" value="ECO:0007669"/>
    <property type="project" value="UniProtKB-KW"/>
</dbReference>
<dbReference type="InterPro" id="IPR000212">
    <property type="entry name" value="DNA_helicase_UvrD/REP"/>
</dbReference>
<dbReference type="GO" id="GO:0000725">
    <property type="term" value="P:recombinational repair"/>
    <property type="evidence" value="ECO:0007669"/>
    <property type="project" value="TreeGrafter"/>
</dbReference>
<gene>
    <name evidence="6" type="ORF">COT12_02355</name>
</gene>
<dbReference type="InterPro" id="IPR027417">
    <property type="entry name" value="P-loop_NTPase"/>
</dbReference>
<keyword evidence="4" id="KW-0067">ATP-binding</keyword>
<dbReference type="SUPFAM" id="SSF52540">
    <property type="entry name" value="P-loop containing nucleoside triphosphate hydrolases"/>
    <property type="match status" value="1"/>
</dbReference>
<dbReference type="GO" id="GO:0005829">
    <property type="term" value="C:cytosol"/>
    <property type="evidence" value="ECO:0007669"/>
    <property type="project" value="TreeGrafter"/>
</dbReference>
<feature type="domain" description="UvrD-like helicase C-terminal" evidence="5">
    <location>
        <begin position="1"/>
        <end position="82"/>
    </location>
</feature>
<dbReference type="AlphaFoldDB" id="A0A2M6YBZ3"/>
<evidence type="ECO:0000256" key="4">
    <source>
        <dbReference type="ARBA" id="ARBA00022840"/>
    </source>
</evidence>
<dbReference type="PANTHER" id="PTHR11070">
    <property type="entry name" value="UVRD / RECB / PCRA DNA HELICASE FAMILY MEMBER"/>
    <property type="match status" value="1"/>
</dbReference>